<keyword evidence="4" id="KW-1185">Reference proteome</keyword>
<dbReference type="NCBIfam" id="NF033542">
    <property type="entry name" value="transpos_IS110"/>
    <property type="match status" value="1"/>
</dbReference>
<dbReference type="InterPro" id="IPR003346">
    <property type="entry name" value="Transposase_20"/>
</dbReference>
<dbReference type="InterPro" id="IPR047650">
    <property type="entry name" value="Transpos_IS110"/>
</dbReference>
<evidence type="ECO:0000259" key="1">
    <source>
        <dbReference type="Pfam" id="PF01548"/>
    </source>
</evidence>
<feature type="domain" description="Transposase IS110-like N-terminal" evidence="1">
    <location>
        <begin position="16"/>
        <end position="160"/>
    </location>
</feature>
<comment type="caution">
    <text evidence="3">The sequence shown here is derived from an EMBL/GenBank/DDBJ whole genome shotgun (WGS) entry which is preliminary data.</text>
</comment>
<evidence type="ECO:0000313" key="4">
    <source>
        <dbReference type="Proteomes" id="UP000295344"/>
    </source>
</evidence>
<evidence type="ECO:0000259" key="2">
    <source>
        <dbReference type="Pfam" id="PF02371"/>
    </source>
</evidence>
<dbReference type="EMBL" id="SOAM01000004">
    <property type="protein sequence ID" value="TDS74900.1"/>
    <property type="molecule type" value="Genomic_DNA"/>
</dbReference>
<dbReference type="RefSeq" id="WP_211342741.1">
    <property type="nucleotide sequence ID" value="NZ_BAAARP010000001.1"/>
</dbReference>
<dbReference type="Pfam" id="PF02371">
    <property type="entry name" value="Transposase_20"/>
    <property type="match status" value="1"/>
</dbReference>
<evidence type="ECO:0000313" key="3">
    <source>
        <dbReference type="EMBL" id="TDS74900.1"/>
    </source>
</evidence>
<dbReference type="PANTHER" id="PTHR33055">
    <property type="entry name" value="TRANSPOSASE FOR INSERTION SEQUENCE ELEMENT IS1111A"/>
    <property type="match status" value="1"/>
</dbReference>
<dbReference type="GO" id="GO:0003677">
    <property type="term" value="F:DNA binding"/>
    <property type="evidence" value="ECO:0007669"/>
    <property type="project" value="InterPro"/>
</dbReference>
<dbReference type="AlphaFoldDB" id="A0A4R7FGZ4"/>
<dbReference type="GO" id="GO:0004803">
    <property type="term" value="F:transposase activity"/>
    <property type="evidence" value="ECO:0007669"/>
    <property type="project" value="InterPro"/>
</dbReference>
<dbReference type="Pfam" id="PF01548">
    <property type="entry name" value="DEDD_Tnp_IS110"/>
    <property type="match status" value="1"/>
</dbReference>
<sequence>MATMTHPAPPVMVIGGIDTHSQTHTVAAVTTAGAMLGSATFPANRSGYGQAAAWLAGHGQVVKVGVEGTGSYGAGVTRHLQAAGLQVVEVNRPDLPTRRRVGKSDPIDAESAARAVLSGTAEATPKDTTGAVEGLRNLRVARRHAVKQQGDAARRIRSLLITAPEQLQRQLTGLTMLALARRAAGFRPDLAAAATGDVTAAVKTALASLARTWLNARDEIRAITAVTTPLVERLAPNLLALTGVGTEVAGQLLVTAGQNPHRLHSDAAFAALCGVSPIPASSGKTNRHRLNRGGDRQGNNAIWRIAITRIAHDEQTKTFIAKRVAAGDSKREAIRVLKRHLARPIYRALLLDMT</sequence>
<feature type="domain" description="Transposase IS116/IS110/IS902 C-terminal" evidence="2">
    <location>
        <begin position="237"/>
        <end position="319"/>
    </location>
</feature>
<proteinExistence type="predicted"/>
<organism evidence="3 4">
    <name type="scientific">Amnibacterium kyonggiense</name>
    <dbReference type="NCBI Taxonomy" id="595671"/>
    <lineage>
        <taxon>Bacteria</taxon>
        <taxon>Bacillati</taxon>
        <taxon>Actinomycetota</taxon>
        <taxon>Actinomycetes</taxon>
        <taxon>Micrococcales</taxon>
        <taxon>Microbacteriaceae</taxon>
        <taxon>Amnibacterium</taxon>
    </lineage>
</organism>
<dbReference type="PANTHER" id="PTHR33055:SF16">
    <property type="entry name" value="TRANSPOSASE FOR INSERTION SEQUENCE ELEMENT IS1547"/>
    <property type="match status" value="1"/>
</dbReference>
<protein>
    <submittedName>
        <fullName evidence="3">Transposase</fullName>
    </submittedName>
</protein>
<gene>
    <name evidence="3" type="ORF">CLV52_3422</name>
</gene>
<accession>A0A4R7FGZ4</accession>
<name>A0A4R7FGZ4_9MICO</name>
<reference evidence="3 4" key="1">
    <citation type="submission" date="2019-03" db="EMBL/GenBank/DDBJ databases">
        <title>Genomic Encyclopedia of Archaeal and Bacterial Type Strains, Phase II (KMG-II): from individual species to whole genera.</title>
        <authorList>
            <person name="Goeker M."/>
        </authorList>
    </citation>
    <scope>NUCLEOTIDE SEQUENCE [LARGE SCALE GENOMIC DNA]</scope>
    <source>
        <strain evidence="3 4">DSM 24782</strain>
    </source>
</reference>
<dbReference type="InterPro" id="IPR002525">
    <property type="entry name" value="Transp_IS110-like_N"/>
</dbReference>
<dbReference type="GO" id="GO:0006313">
    <property type="term" value="P:DNA transposition"/>
    <property type="evidence" value="ECO:0007669"/>
    <property type="project" value="InterPro"/>
</dbReference>
<dbReference type="Proteomes" id="UP000295344">
    <property type="component" value="Unassembled WGS sequence"/>
</dbReference>